<evidence type="ECO:0000256" key="7">
    <source>
        <dbReference type="ARBA" id="ARBA00023224"/>
    </source>
</evidence>
<dbReference type="InterPro" id="IPR000276">
    <property type="entry name" value="GPCR_Rhodpsn"/>
</dbReference>
<feature type="compositionally biased region" description="Polar residues" evidence="10">
    <location>
        <begin position="563"/>
        <end position="573"/>
    </location>
</feature>
<feature type="transmembrane region" description="Helical" evidence="11">
    <location>
        <begin position="283"/>
        <end position="309"/>
    </location>
</feature>
<feature type="compositionally biased region" description="Polar residues" evidence="10">
    <location>
        <begin position="515"/>
        <end position="530"/>
    </location>
</feature>
<accession>A0A6F9DAW2</accession>
<keyword evidence="7 9" id="KW-0807">Transducer</keyword>
<feature type="compositionally biased region" description="Polar residues" evidence="10">
    <location>
        <begin position="455"/>
        <end position="480"/>
    </location>
</feature>
<feature type="compositionally biased region" description="Low complexity" evidence="10">
    <location>
        <begin position="541"/>
        <end position="550"/>
    </location>
</feature>
<keyword evidence="5 11" id="KW-0472">Membrane</keyword>
<comment type="subcellular location">
    <subcellularLocation>
        <location evidence="1">Membrane</location>
        <topology evidence="1">Multi-pass membrane protein</topology>
    </subcellularLocation>
</comment>
<feature type="region of interest" description="Disordered" evidence="10">
    <location>
        <begin position="802"/>
        <end position="844"/>
    </location>
</feature>
<feature type="transmembrane region" description="Helical" evidence="11">
    <location>
        <begin position="657"/>
        <end position="674"/>
    </location>
</feature>
<keyword evidence="4 9" id="KW-0297">G-protein coupled receptor</keyword>
<dbReference type="CDD" id="cd00637">
    <property type="entry name" value="7tm_classA_rhodopsin-like"/>
    <property type="match status" value="1"/>
</dbReference>
<evidence type="ECO:0000256" key="10">
    <source>
        <dbReference type="SAM" id="MobiDB-lite"/>
    </source>
</evidence>
<evidence type="ECO:0000256" key="2">
    <source>
        <dbReference type="ARBA" id="ARBA00022692"/>
    </source>
</evidence>
<dbReference type="Gene3D" id="1.20.1070.10">
    <property type="entry name" value="Rhodopsin 7-helix transmembrane proteins"/>
    <property type="match status" value="2"/>
</dbReference>
<sequence length="874" mass="98735">MSPIFISEIQVIDEYATTDLQELNALFEDATGKSNFVFYRFTFSFYYLHYYFNIFLLATMSVERCVAVWKSLRCQRYQFNRKFIIAISVVMALAALACALPSFLDQQLIVNDLNSNTTEPTNNDYQEKERNFEFYQRCFKPLEYAIEHNHSFVMDHGDISVEQCVDVLTNDSINHLEDPELGFTDDADLFSENGMPQNFTLDGSVDVDELFGFGDYEEAYTDYPVRIMEDIEYPPGSNIQVQVAERSLYHQLLNFALSAFPVEHDLKAMCDPALSEEARIYQIIVHLVIGFFIPFTAIVVSYVSIAYMIGKRARERLEPEVGEDGHVGRRMSDFLKQFVTGGGSFRTDGDRTPPYNCGSSPLLRRSLRQKRKKLDESTNLAASDLNSEAKFVPDEQASPSRAYLATNTNQSASTVKTRMDGESGVIAASEPYTPVQPSETKPPTLRAAAKVVNMRRTSGGSASSAESFQTDQTSIHTSPSPGVRLSAPTFMNQDKTLVKRACSAESSTSTATSTQGNSHARWSNDVFRSNSLDEELKKQQTDANNQQQDTGLESPTDGHDNDSTSSKRSSGTPTRVHKYSVSDSTQDVWQGSHTRLYTQKSENTKPRPFNRQISTTSNYYRSRAYSAQSRGSSGNGTIRKTIVHKNAERHMRVSRTVLTYVLVFAICWLPQRIVHTLFITENLVGKSGYFCHALTASTRILTFFSVLLNPIVYAISQREIRHYLRQKLAGVFKCGALQRRKHSQKITEQNGEQTNGLVGNENRDFSRVAEHNLTSDDISRRERHIRNRELWSRMVNRLGRKSMRTSLTASTMHGGEEKKSDGTIDEEKEEEKGQSSKDQSSSNSFKLVWEDWQQLMDIAGKKHGSNPPINDTIL</sequence>
<dbReference type="PROSITE" id="PS50262">
    <property type="entry name" value="G_PROTEIN_RECEP_F1_2"/>
    <property type="match status" value="1"/>
</dbReference>
<organism evidence="13">
    <name type="scientific">Phallusia mammillata</name>
    <dbReference type="NCBI Taxonomy" id="59560"/>
    <lineage>
        <taxon>Eukaryota</taxon>
        <taxon>Metazoa</taxon>
        <taxon>Chordata</taxon>
        <taxon>Tunicata</taxon>
        <taxon>Ascidiacea</taxon>
        <taxon>Phlebobranchia</taxon>
        <taxon>Ascidiidae</taxon>
        <taxon>Phallusia</taxon>
    </lineage>
</organism>
<feature type="compositionally biased region" description="Polar residues" evidence="10">
    <location>
        <begin position="405"/>
        <end position="416"/>
    </location>
</feature>
<gene>
    <name evidence="13" type="primary">Cxcr2</name>
</gene>
<feature type="region of interest" description="Disordered" evidence="10">
    <location>
        <begin position="390"/>
        <end position="419"/>
    </location>
</feature>
<dbReference type="GO" id="GO:0005886">
    <property type="term" value="C:plasma membrane"/>
    <property type="evidence" value="ECO:0007669"/>
    <property type="project" value="TreeGrafter"/>
</dbReference>
<feature type="domain" description="G-protein coupled receptors family 1 profile" evidence="12">
    <location>
        <begin position="1"/>
        <end position="713"/>
    </location>
</feature>
<dbReference type="PRINTS" id="PR00237">
    <property type="entry name" value="GPCRRHODOPSN"/>
</dbReference>
<dbReference type="Pfam" id="PF00001">
    <property type="entry name" value="7tm_1"/>
    <property type="match status" value="2"/>
</dbReference>
<evidence type="ECO:0000256" key="3">
    <source>
        <dbReference type="ARBA" id="ARBA00022989"/>
    </source>
</evidence>
<dbReference type="GO" id="GO:0004930">
    <property type="term" value="F:G protein-coupled receptor activity"/>
    <property type="evidence" value="ECO:0007669"/>
    <property type="project" value="UniProtKB-KW"/>
</dbReference>
<comment type="similarity">
    <text evidence="8">Belongs to the chemokine-like receptor (CMKLR) family.</text>
</comment>
<proteinExistence type="evidence at transcript level"/>
<dbReference type="InterPro" id="IPR000826">
    <property type="entry name" value="Formyl_rcpt-rel"/>
</dbReference>
<dbReference type="PROSITE" id="PS00237">
    <property type="entry name" value="G_PROTEIN_RECEP_F1_1"/>
    <property type="match status" value="1"/>
</dbReference>
<dbReference type="SUPFAM" id="SSF81321">
    <property type="entry name" value="Family A G protein-coupled receptor-like"/>
    <property type="match status" value="1"/>
</dbReference>
<protein>
    <submittedName>
        <fullName evidence="13">Putative C3a receptor</fullName>
    </submittedName>
</protein>
<dbReference type="InterPro" id="IPR017452">
    <property type="entry name" value="GPCR_Rhodpsn_7TM"/>
</dbReference>
<name>A0A6F9DAW2_9ASCI</name>
<feature type="transmembrane region" description="Helical" evidence="11">
    <location>
        <begin position="43"/>
        <end position="62"/>
    </location>
</feature>
<feature type="compositionally biased region" description="Polar residues" evidence="10">
    <location>
        <begin position="581"/>
        <end position="601"/>
    </location>
</feature>
<evidence type="ECO:0000256" key="1">
    <source>
        <dbReference type="ARBA" id="ARBA00004141"/>
    </source>
</evidence>
<evidence type="ECO:0000256" key="4">
    <source>
        <dbReference type="ARBA" id="ARBA00023040"/>
    </source>
</evidence>
<evidence type="ECO:0000256" key="5">
    <source>
        <dbReference type="ARBA" id="ARBA00023136"/>
    </source>
</evidence>
<dbReference type="GO" id="GO:0007200">
    <property type="term" value="P:phospholipase C-activating G protein-coupled receptor signaling pathway"/>
    <property type="evidence" value="ECO:0007669"/>
    <property type="project" value="TreeGrafter"/>
</dbReference>
<evidence type="ECO:0000313" key="13">
    <source>
        <dbReference type="EMBL" id="CAB3234986.1"/>
    </source>
</evidence>
<dbReference type="AlphaFoldDB" id="A0A6F9DAW2"/>
<keyword evidence="6 9" id="KW-0675">Receptor</keyword>
<keyword evidence="2 9" id="KW-0812">Transmembrane</keyword>
<feature type="transmembrane region" description="Helical" evidence="11">
    <location>
        <begin position="694"/>
        <end position="715"/>
    </location>
</feature>
<evidence type="ECO:0000256" key="11">
    <source>
        <dbReference type="SAM" id="Phobius"/>
    </source>
</evidence>
<feature type="transmembrane region" description="Helical" evidence="11">
    <location>
        <begin position="83"/>
        <end position="104"/>
    </location>
</feature>
<dbReference type="GO" id="GO:0004875">
    <property type="term" value="F:complement receptor activity"/>
    <property type="evidence" value="ECO:0007669"/>
    <property type="project" value="TreeGrafter"/>
</dbReference>
<feature type="region of interest" description="Disordered" evidence="10">
    <location>
        <begin position="455"/>
        <end position="488"/>
    </location>
</feature>
<comment type="similarity">
    <text evidence="9">Belongs to the G-protein coupled receptor 1 family.</text>
</comment>
<dbReference type="PANTHER" id="PTHR24225">
    <property type="entry name" value="CHEMOTACTIC RECEPTOR"/>
    <property type="match status" value="1"/>
</dbReference>
<evidence type="ECO:0000256" key="9">
    <source>
        <dbReference type="RuleBase" id="RU000688"/>
    </source>
</evidence>
<feature type="compositionally biased region" description="Low complexity" evidence="10">
    <location>
        <begin position="503"/>
        <end position="514"/>
    </location>
</feature>
<evidence type="ECO:0000256" key="6">
    <source>
        <dbReference type="ARBA" id="ARBA00023170"/>
    </source>
</evidence>
<evidence type="ECO:0000256" key="8">
    <source>
        <dbReference type="ARBA" id="ARBA00025736"/>
    </source>
</evidence>
<reference evidence="13" key="1">
    <citation type="submission" date="2020-04" db="EMBL/GenBank/DDBJ databases">
        <authorList>
            <person name="Neveu A P."/>
        </authorList>
    </citation>
    <scope>NUCLEOTIDE SEQUENCE</scope>
    <source>
        <tissue evidence="13">Whole embryo</tissue>
    </source>
</reference>
<keyword evidence="3 11" id="KW-1133">Transmembrane helix</keyword>
<feature type="region of interest" description="Disordered" evidence="10">
    <location>
        <begin position="501"/>
        <end position="612"/>
    </location>
</feature>
<dbReference type="GO" id="GO:0007204">
    <property type="term" value="P:positive regulation of cytosolic calcium ion concentration"/>
    <property type="evidence" value="ECO:0007669"/>
    <property type="project" value="TreeGrafter"/>
</dbReference>
<dbReference type="PANTHER" id="PTHR24225:SF24">
    <property type="entry name" value="G-PROTEIN COUPLED RECEPTORS FAMILY 1 PROFILE DOMAIN-CONTAINING PROTEIN"/>
    <property type="match status" value="1"/>
</dbReference>
<evidence type="ECO:0000259" key="12">
    <source>
        <dbReference type="PROSITE" id="PS50262"/>
    </source>
</evidence>
<dbReference type="EMBL" id="LR784266">
    <property type="protein sequence ID" value="CAB3234986.1"/>
    <property type="molecule type" value="mRNA"/>
</dbReference>